<keyword evidence="2" id="KW-1185">Reference proteome</keyword>
<evidence type="ECO:0000313" key="2">
    <source>
        <dbReference type="Proteomes" id="UP001390339"/>
    </source>
</evidence>
<dbReference type="EMBL" id="JAPCWZ010000005">
    <property type="protein sequence ID" value="KAK8861829.1"/>
    <property type="molecule type" value="Genomic_DNA"/>
</dbReference>
<proteinExistence type="predicted"/>
<evidence type="ECO:0000313" key="1">
    <source>
        <dbReference type="EMBL" id="KAK8861829.1"/>
    </source>
</evidence>
<protein>
    <submittedName>
        <fullName evidence="1">Uncharacterized protein</fullName>
    </submittedName>
</protein>
<gene>
    <name evidence="1" type="ORF">PGQ11_008064</name>
</gene>
<dbReference type="Proteomes" id="UP001390339">
    <property type="component" value="Unassembled WGS sequence"/>
</dbReference>
<reference evidence="1 2" key="1">
    <citation type="journal article" date="2024" name="IMA Fungus">
        <title>Apiospora arundinis, a panoply of carbohydrate-active enzymes and secondary metabolites.</title>
        <authorList>
            <person name="Sorensen T."/>
            <person name="Petersen C."/>
            <person name="Muurmann A.T."/>
            <person name="Christiansen J.V."/>
            <person name="Brundto M.L."/>
            <person name="Overgaard C.K."/>
            <person name="Boysen A.T."/>
            <person name="Wollenberg R.D."/>
            <person name="Larsen T.O."/>
            <person name="Sorensen J.L."/>
            <person name="Nielsen K.L."/>
            <person name="Sondergaard T.E."/>
        </authorList>
    </citation>
    <scope>NUCLEOTIDE SEQUENCE [LARGE SCALE GENOMIC DNA]</scope>
    <source>
        <strain evidence="1 2">AAU 773</strain>
    </source>
</reference>
<comment type="caution">
    <text evidence="1">The sequence shown here is derived from an EMBL/GenBank/DDBJ whole genome shotgun (WGS) entry which is preliminary data.</text>
</comment>
<sequence>MLLLSILQLSAPRSQLLSASLFGEGQGSWELGAEKVLEPTNSDPEQMLPVQSTLYDGFVPRGTPVVLSCLSAAAISRSTLACRSAVLWDEVSGRSDRAVTGSPPPFLVDMYEPTLSLDMGFSGEDVALSVTIVWEDEEVAALIFMR</sequence>
<accession>A0ABR2IEB8</accession>
<name>A0ABR2IEB8_9PEZI</name>
<organism evidence="1 2">
    <name type="scientific">Apiospora arundinis</name>
    <dbReference type="NCBI Taxonomy" id="335852"/>
    <lineage>
        <taxon>Eukaryota</taxon>
        <taxon>Fungi</taxon>
        <taxon>Dikarya</taxon>
        <taxon>Ascomycota</taxon>
        <taxon>Pezizomycotina</taxon>
        <taxon>Sordariomycetes</taxon>
        <taxon>Xylariomycetidae</taxon>
        <taxon>Amphisphaeriales</taxon>
        <taxon>Apiosporaceae</taxon>
        <taxon>Apiospora</taxon>
    </lineage>
</organism>